<reference evidence="9" key="2">
    <citation type="submission" date="2020-06" db="EMBL/GenBank/DDBJ databases">
        <title>Helianthus annuus Genome sequencing and assembly Release 2.</title>
        <authorList>
            <person name="Gouzy J."/>
            <person name="Langlade N."/>
            <person name="Munos S."/>
        </authorList>
    </citation>
    <scope>NUCLEOTIDE SEQUENCE</scope>
    <source>
        <tissue evidence="9">Leaves</tissue>
    </source>
</reference>
<reference evidence="9" key="1">
    <citation type="journal article" date="2017" name="Nature">
        <title>The sunflower genome provides insights into oil metabolism, flowering and Asterid evolution.</title>
        <authorList>
            <person name="Badouin H."/>
            <person name="Gouzy J."/>
            <person name="Grassa C.J."/>
            <person name="Murat F."/>
            <person name="Staton S.E."/>
            <person name="Cottret L."/>
            <person name="Lelandais-Briere C."/>
            <person name="Owens G.L."/>
            <person name="Carrere S."/>
            <person name="Mayjonade B."/>
            <person name="Legrand L."/>
            <person name="Gill N."/>
            <person name="Kane N.C."/>
            <person name="Bowers J.E."/>
            <person name="Hubner S."/>
            <person name="Bellec A."/>
            <person name="Berard A."/>
            <person name="Berges H."/>
            <person name="Blanchet N."/>
            <person name="Boniface M.C."/>
            <person name="Brunel D."/>
            <person name="Catrice O."/>
            <person name="Chaidir N."/>
            <person name="Claudel C."/>
            <person name="Donnadieu C."/>
            <person name="Faraut T."/>
            <person name="Fievet G."/>
            <person name="Helmstetter N."/>
            <person name="King M."/>
            <person name="Knapp S.J."/>
            <person name="Lai Z."/>
            <person name="Le Paslier M.C."/>
            <person name="Lippi Y."/>
            <person name="Lorenzon L."/>
            <person name="Mandel J.R."/>
            <person name="Marage G."/>
            <person name="Marchand G."/>
            <person name="Marquand E."/>
            <person name="Bret-Mestries E."/>
            <person name="Morien E."/>
            <person name="Nambeesan S."/>
            <person name="Nguyen T."/>
            <person name="Pegot-Espagnet P."/>
            <person name="Pouilly N."/>
            <person name="Raftis F."/>
            <person name="Sallet E."/>
            <person name="Schiex T."/>
            <person name="Thomas J."/>
            <person name="Vandecasteele C."/>
            <person name="Vares D."/>
            <person name="Vear F."/>
            <person name="Vautrin S."/>
            <person name="Crespi M."/>
            <person name="Mangin B."/>
            <person name="Burke J.M."/>
            <person name="Salse J."/>
            <person name="Munos S."/>
            <person name="Vincourt P."/>
            <person name="Rieseberg L.H."/>
            <person name="Langlade N.B."/>
        </authorList>
    </citation>
    <scope>NUCLEOTIDE SEQUENCE</scope>
    <source>
        <tissue evidence="9">Leaves</tissue>
    </source>
</reference>
<dbReference type="InterPro" id="IPR009617">
    <property type="entry name" value="Seipin"/>
</dbReference>
<evidence type="ECO:0000256" key="1">
    <source>
        <dbReference type="ARBA" id="ARBA00004477"/>
    </source>
</evidence>
<name>A0A9K3GUW8_HELAN</name>
<evidence type="ECO:0000313" key="9">
    <source>
        <dbReference type="EMBL" id="KAF5756672.1"/>
    </source>
</evidence>
<comment type="caution">
    <text evidence="9">The sequence shown here is derived from an EMBL/GenBank/DDBJ whole genome shotgun (WGS) entry which is preliminary data.</text>
</comment>
<evidence type="ECO:0000256" key="3">
    <source>
        <dbReference type="ARBA" id="ARBA00022824"/>
    </source>
</evidence>
<dbReference type="PANTHER" id="PTHR21212:SF0">
    <property type="entry name" value="SEIPIN"/>
    <property type="match status" value="1"/>
</dbReference>
<evidence type="ECO:0000256" key="7">
    <source>
        <dbReference type="SAM" id="MobiDB-lite"/>
    </source>
</evidence>
<dbReference type="GO" id="GO:0034389">
    <property type="term" value="P:lipid droplet organization"/>
    <property type="evidence" value="ECO:0000318"/>
    <property type="project" value="GO_Central"/>
</dbReference>
<organism evidence="9 10">
    <name type="scientific">Helianthus annuus</name>
    <name type="common">Common sunflower</name>
    <dbReference type="NCBI Taxonomy" id="4232"/>
    <lineage>
        <taxon>Eukaryota</taxon>
        <taxon>Viridiplantae</taxon>
        <taxon>Streptophyta</taxon>
        <taxon>Embryophyta</taxon>
        <taxon>Tracheophyta</taxon>
        <taxon>Spermatophyta</taxon>
        <taxon>Magnoliopsida</taxon>
        <taxon>eudicotyledons</taxon>
        <taxon>Gunneridae</taxon>
        <taxon>Pentapetalae</taxon>
        <taxon>asterids</taxon>
        <taxon>campanulids</taxon>
        <taxon>Asterales</taxon>
        <taxon>Asteraceae</taxon>
        <taxon>Asteroideae</taxon>
        <taxon>Heliantheae alliance</taxon>
        <taxon>Heliantheae</taxon>
        <taxon>Helianthus</taxon>
    </lineage>
</organism>
<protein>
    <submittedName>
        <fullName evidence="9">Seipin family protein</fullName>
    </submittedName>
</protein>
<keyword evidence="2 8" id="KW-0812">Transmembrane</keyword>
<evidence type="ECO:0000256" key="5">
    <source>
        <dbReference type="ARBA" id="ARBA00023098"/>
    </source>
</evidence>
<feature type="transmembrane region" description="Helical" evidence="8">
    <location>
        <begin position="163"/>
        <end position="183"/>
    </location>
</feature>
<dbReference type="GO" id="GO:0005789">
    <property type="term" value="C:endoplasmic reticulum membrane"/>
    <property type="evidence" value="ECO:0000318"/>
    <property type="project" value="GO_Central"/>
</dbReference>
<dbReference type="AlphaFoldDB" id="A0A9K3GUW8"/>
<dbReference type="Gramene" id="mRNA:HanXRQr2_Chr17g0817571">
    <property type="protein sequence ID" value="mRNA:HanXRQr2_Chr17g0817571"/>
    <property type="gene ID" value="HanXRQr2_Chr17g0817571"/>
</dbReference>
<dbReference type="CDD" id="cd23995">
    <property type="entry name" value="Seipin_BSCL2_like"/>
    <property type="match status" value="1"/>
</dbReference>
<evidence type="ECO:0000256" key="6">
    <source>
        <dbReference type="ARBA" id="ARBA00023136"/>
    </source>
</evidence>
<sequence length="458" mass="51797">MSPSITNNLKHIDTQFHEQSLFFDASDSFDSIINVNTSTQSNKTPESPSSSSSADVNHPQPVHSDHKIPKKLKNSDKLKRKLRSSRVHNSAVASVDEDDRINATDSSVSGSSFLFLLAGLVIKMMGFQLNLFFGSVTLPMWLIYYSYMFMIDPFRSINLVKCYILRKVSIILGMCSGFVKWVMQIWIRKHESTLRLCVRIGWGLLWSVYVGFVLCSLLVFAFVVSGVMLKCMIEEPVQITRQLSFDYTKDSPTAFVPVMSCPKSSFLESGELIWYGCGAGSRVIPLDHKVRGTVSLTLPESDYNRNLGIFQVRVDFLNGDGKCLFSTRQPCMLRYKSQPIRLLLTFLKLAPLITGYSSEAQTLNMKFSGYTEGTVPTSCLRVILEQRAEFTRGAGVPVIYAASLKLESEPPFLKRILWSWKWTIYIWVAVMIFVVELLFTVVCCCTPVIVPRLQPRRV</sequence>
<gene>
    <name evidence="9" type="ORF">HanXRQr2_Chr17g0817571</name>
</gene>
<feature type="transmembrane region" description="Helical" evidence="8">
    <location>
        <begin position="203"/>
        <end position="229"/>
    </location>
</feature>
<dbReference type="GO" id="GO:0006629">
    <property type="term" value="P:lipid metabolic process"/>
    <property type="evidence" value="ECO:0007669"/>
    <property type="project" value="UniProtKB-KW"/>
</dbReference>
<dbReference type="OrthoDB" id="3990054at2759"/>
<accession>A0A9K3GUW8</accession>
<evidence type="ECO:0000256" key="2">
    <source>
        <dbReference type="ARBA" id="ARBA00022692"/>
    </source>
</evidence>
<keyword evidence="4 8" id="KW-1133">Transmembrane helix</keyword>
<feature type="transmembrane region" description="Helical" evidence="8">
    <location>
        <begin position="424"/>
        <end position="450"/>
    </location>
</feature>
<evidence type="ECO:0000313" key="10">
    <source>
        <dbReference type="Proteomes" id="UP000215914"/>
    </source>
</evidence>
<dbReference type="Proteomes" id="UP000215914">
    <property type="component" value="Unassembled WGS sequence"/>
</dbReference>
<comment type="subcellular location">
    <subcellularLocation>
        <location evidence="1">Endoplasmic reticulum membrane</location>
        <topology evidence="1">Multi-pass membrane protein</topology>
    </subcellularLocation>
</comment>
<feature type="region of interest" description="Disordered" evidence="7">
    <location>
        <begin position="37"/>
        <end position="70"/>
    </location>
</feature>
<dbReference type="Pfam" id="PF06775">
    <property type="entry name" value="Seipin"/>
    <property type="match status" value="1"/>
</dbReference>
<dbReference type="EMBL" id="MNCJ02000332">
    <property type="protein sequence ID" value="KAF5756672.1"/>
    <property type="molecule type" value="Genomic_DNA"/>
</dbReference>
<proteinExistence type="predicted"/>
<dbReference type="PANTHER" id="PTHR21212">
    <property type="entry name" value="BERNARDINELLI-SEIP CONGENITAL LIPODYSTROPHY 2 HOMOLOG BSCL2 PROTEIN"/>
    <property type="match status" value="1"/>
</dbReference>
<feature type="transmembrane region" description="Helical" evidence="8">
    <location>
        <begin position="131"/>
        <end position="151"/>
    </location>
</feature>
<feature type="compositionally biased region" description="Polar residues" evidence="7">
    <location>
        <begin position="37"/>
        <end position="46"/>
    </location>
</feature>
<dbReference type="GO" id="GO:0019915">
    <property type="term" value="P:lipid storage"/>
    <property type="evidence" value="ECO:0000318"/>
    <property type="project" value="GO_Central"/>
</dbReference>
<keyword evidence="3" id="KW-0256">Endoplasmic reticulum</keyword>
<keyword evidence="10" id="KW-1185">Reference proteome</keyword>
<keyword evidence="5" id="KW-0443">Lipid metabolism</keyword>
<dbReference type="GO" id="GO:0140042">
    <property type="term" value="P:lipid droplet formation"/>
    <property type="evidence" value="ECO:0007669"/>
    <property type="project" value="UniProtKB-ARBA"/>
</dbReference>
<keyword evidence="6 8" id="KW-0472">Membrane</keyword>
<evidence type="ECO:0000256" key="4">
    <source>
        <dbReference type="ARBA" id="ARBA00022989"/>
    </source>
</evidence>
<evidence type="ECO:0000256" key="8">
    <source>
        <dbReference type="SAM" id="Phobius"/>
    </source>
</evidence>